<sequence>MAEEKDYLKSQSFLFSALKLLSEAVDAKDQYTKGHSIRVKLYSLFIGEKLNLDKKNMTILSFASELHDIGKIKIIDEILKKPGALTADEKLEIFRHPIYSIEIIGDIPFLEDVKSVIISHHEFYDGSGYPLSLSGEKIPLLSRIITVADVFDAMTSKRVYRKRSYSDRETINFLRRNSGKLFDKKIVDAFIECYEDGLIYFARGEYYMDIQRMDDALNEYKKSIERLKDKKMIYLALLRIGEIYNRWRNFNLAIEYLKRGMKKDNPYLKNFLVEISASYYYKDSIEKMNYYVEKALKEELPFGQYLRTIKHKIIYLHRKGKPQEALELYRELESKMIDYQLNLEKKVVKFETLGEETAENLKVEIERSHIYDYVARIMKDLGFLNEAELLFEKSIELKTLYGDFLGKALSLGGLTDIYIFLKDYKKARDVAFEALKTSKLIKNTLGIILMNIKLCEIYSYMKDKENAKKYLLSLQFRLRKIKDLKYEHRFYYVKGVFNYEFGNIKEAIENFQKVLSSTKNRIWQAFAKRYLGLCYENIDKKTGIRYLKSALETFEEFSMRYISANVEDEIERLKKG</sequence>
<accession>A0A7C4YFA9</accession>
<dbReference type="SMART" id="SM00028">
    <property type="entry name" value="TPR"/>
    <property type="match status" value="3"/>
</dbReference>
<dbReference type="CDD" id="cd00077">
    <property type="entry name" value="HDc"/>
    <property type="match status" value="1"/>
</dbReference>
<feature type="repeat" description="TPR" evidence="1">
    <location>
        <begin position="197"/>
        <end position="230"/>
    </location>
</feature>
<dbReference type="SUPFAM" id="SSF81901">
    <property type="entry name" value="HCP-like"/>
    <property type="match status" value="1"/>
</dbReference>
<dbReference type="Pfam" id="PF13181">
    <property type="entry name" value="TPR_8"/>
    <property type="match status" value="1"/>
</dbReference>
<dbReference type="SMART" id="SM00471">
    <property type="entry name" value="HDc"/>
    <property type="match status" value="1"/>
</dbReference>
<keyword evidence="1" id="KW-0802">TPR repeat</keyword>
<dbReference type="Pfam" id="PF13487">
    <property type="entry name" value="HD_5"/>
    <property type="match status" value="1"/>
</dbReference>
<dbReference type="AlphaFoldDB" id="A0A7C4YFA9"/>
<comment type="caution">
    <text evidence="3">The sequence shown here is derived from an EMBL/GenBank/DDBJ whole genome shotgun (WGS) entry which is preliminary data.</text>
</comment>
<dbReference type="SUPFAM" id="SSF48452">
    <property type="entry name" value="TPR-like"/>
    <property type="match status" value="1"/>
</dbReference>
<dbReference type="EMBL" id="DTHG01000026">
    <property type="protein sequence ID" value="HGW91326.1"/>
    <property type="molecule type" value="Genomic_DNA"/>
</dbReference>
<dbReference type="PROSITE" id="PS50005">
    <property type="entry name" value="TPR"/>
    <property type="match status" value="2"/>
</dbReference>
<dbReference type="InterPro" id="IPR037522">
    <property type="entry name" value="HD_GYP_dom"/>
</dbReference>
<dbReference type="PROSITE" id="PS51832">
    <property type="entry name" value="HD_GYP"/>
    <property type="match status" value="1"/>
</dbReference>
<dbReference type="PANTHER" id="PTHR43155">
    <property type="entry name" value="CYCLIC DI-GMP PHOSPHODIESTERASE PA4108-RELATED"/>
    <property type="match status" value="1"/>
</dbReference>
<dbReference type="SUPFAM" id="SSF109604">
    <property type="entry name" value="HD-domain/PDEase-like"/>
    <property type="match status" value="1"/>
</dbReference>
<reference evidence="3" key="1">
    <citation type="journal article" date="2020" name="mSystems">
        <title>Genome- and Community-Level Interaction Insights into Carbon Utilization and Element Cycling Functions of Hydrothermarchaeota in Hydrothermal Sediment.</title>
        <authorList>
            <person name="Zhou Z."/>
            <person name="Liu Y."/>
            <person name="Xu W."/>
            <person name="Pan J."/>
            <person name="Luo Z.H."/>
            <person name="Li M."/>
        </authorList>
    </citation>
    <scope>NUCLEOTIDE SEQUENCE [LARGE SCALE GENOMIC DNA]</scope>
    <source>
        <strain evidence="3">SpSt-780</strain>
    </source>
</reference>
<feature type="repeat" description="TPR" evidence="1">
    <location>
        <begin position="488"/>
        <end position="521"/>
    </location>
</feature>
<protein>
    <submittedName>
        <fullName evidence="3">HD domain-containing protein</fullName>
    </submittedName>
</protein>
<evidence type="ECO:0000256" key="1">
    <source>
        <dbReference type="PROSITE-ProRule" id="PRU00339"/>
    </source>
</evidence>
<name>A0A7C4YFA9_UNCW3</name>
<dbReference type="InterPro" id="IPR003607">
    <property type="entry name" value="HD/PDEase_dom"/>
</dbReference>
<dbReference type="InterPro" id="IPR019734">
    <property type="entry name" value="TPR_rpt"/>
</dbReference>
<feature type="domain" description="HD-GYP" evidence="2">
    <location>
        <begin position="10"/>
        <end position="206"/>
    </location>
</feature>
<dbReference type="Gene3D" id="1.25.40.10">
    <property type="entry name" value="Tetratricopeptide repeat domain"/>
    <property type="match status" value="3"/>
</dbReference>
<dbReference type="PANTHER" id="PTHR43155:SF2">
    <property type="entry name" value="CYCLIC DI-GMP PHOSPHODIESTERASE PA4108"/>
    <property type="match status" value="1"/>
</dbReference>
<organism evidence="3">
    <name type="scientific">candidate division WOR-3 bacterium</name>
    <dbReference type="NCBI Taxonomy" id="2052148"/>
    <lineage>
        <taxon>Bacteria</taxon>
        <taxon>Bacteria division WOR-3</taxon>
    </lineage>
</organism>
<evidence type="ECO:0000313" key="3">
    <source>
        <dbReference type="EMBL" id="HGW91326.1"/>
    </source>
</evidence>
<evidence type="ECO:0000259" key="2">
    <source>
        <dbReference type="PROSITE" id="PS51832"/>
    </source>
</evidence>
<proteinExistence type="predicted"/>
<gene>
    <name evidence="3" type="ORF">ENV67_02140</name>
</gene>
<dbReference type="Gene3D" id="1.10.3210.10">
    <property type="entry name" value="Hypothetical protein af1432"/>
    <property type="match status" value="1"/>
</dbReference>
<dbReference type="InterPro" id="IPR011990">
    <property type="entry name" value="TPR-like_helical_dom_sf"/>
</dbReference>